<organism evidence="2 3">
    <name type="scientific">Anaerobutyricum hallii</name>
    <dbReference type="NCBI Taxonomy" id="39488"/>
    <lineage>
        <taxon>Bacteria</taxon>
        <taxon>Bacillati</taxon>
        <taxon>Bacillota</taxon>
        <taxon>Clostridia</taxon>
        <taxon>Lachnospirales</taxon>
        <taxon>Lachnospiraceae</taxon>
        <taxon>Anaerobutyricum</taxon>
    </lineage>
</organism>
<reference evidence="3" key="1">
    <citation type="submission" date="2017-09" db="EMBL/GenBank/DDBJ databases">
        <authorList>
            <person name="Shetty A S."/>
        </authorList>
    </citation>
    <scope>NUCLEOTIDE SEQUENCE [LARGE SCALE GENOMIC DNA]</scope>
</reference>
<dbReference type="AlphaFoldDB" id="A0A285PST5"/>
<name>A0A285PST5_9FIRM</name>
<evidence type="ECO:0000313" key="2">
    <source>
        <dbReference type="EMBL" id="SOB72683.1"/>
    </source>
</evidence>
<dbReference type="EMBL" id="LT907978">
    <property type="protein sequence ID" value="SOB72683.1"/>
    <property type="molecule type" value="Genomic_DNA"/>
</dbReference>
<gene>
    <name evidence="2" type="ORF">EHLA_2050</name>
</gene>
<proteinExistence type="predicted"/>
<evidence type="ECO:0000256" key="1">
    <source>
        <dbReference type="SAM" id="MobiDB-lite"/>
    </source>
</evidence>
<dbReference type="KEGG" id="ehl:EHLA_2050"/>
<feature type="region of interest" description="Disordered" evidence="1">
    <location>
        <begin position="69"/>
        <end position="91"/>
    </location>
</feature>
<dbReference type="RefSeq" id="WP_096240669.1">
    <property type="nucleotide sequence ID" value="NZ_LT907978.1"/>
</dbReference>
<keyword evidence="3" id="KW-1185">Reference proteome</keyword>
<dbReference type="Proteomes" id="UP000217549">
    <property type="component" value="Chromosome I"/>
</dbReference>
<protein>
    <submittedName>
        <fullName evidence="2">Consensus disorder prediction</fullName>
    </submittedName>
</protein>
<evidence type="ECO:0000313" key="3">
    <source>
        <dbReference type="Proteomes" id="UP000217549"/>
    </source>
</evidence>
<accession>A0A285PST5</accession>
<sequence length="91" mass="10747">MIDKHFRLTEEAVEQIGRRDKIRYPTESRFIADAVSAFSEKADNEKEEKELKRLCRKLEGFIRWLQENSPWDGQGEPADRQADPYDYLDGI</sequence>